<evidence type="ECO:0000313" key="4">
    <source>
        <dbReference type="Proteomes" id="UP000324800"/>
    </source>
</evidence>
<dbReference type="Proteomes" id="UP000324800">
    <property type="component" value="Unassembled WGS sequence"/>
</dbReference>
<dbReference type="AlphaFoldDB" id="A0A5J4UUG4"/>
<evidence type="ECO:0000256" key="1">
    <source>
        <dbReference type="SAM" id="Coils"/>
    </source>
</evidence>
<protein>
    <submittedName>
        <fullName evidence="3">Uncharacterized protein</fullName>
    </submittedName>
</protein>
<name>A0A5J4UUG4_9EUKA</name>
<dbReference type="EMBL" id="SNRW01012273">
    <property type="protein sequence ID" value="KAA6374038.1"/>
    <property type="molecule type" value="Genomic_DNA"/>
</dbReference>
<accession>A0A5J4UUG4</accession>
<comment type="caution">
    <text evidence="3">The sequence shown here is derived from an EMBL/GenBank/DDBJ whole genome shotgun (WGS) entry which is preliminary data.</text>
</comment>
<gene>
    <name evidence="3" type="ORF">EZS28_030435</name>
</gene>
<proteinExistence type="predicted"/>
<feature type="compositionally biased region" description="Polar residues" evidence="2">
    <location>
        <begin position="370"/>
        <end position="382"/>
    </location>
</feature>
<sequence>MPDMNIQQFANGNLSGEKWIQTYTQILHEKDRNDRNNQLDLKRGIKRKRVISSECSGNGQNNEDLAESLHCEIERQQLRQFRIRHNRQEQVLPPVLTATGAPIYMSGLRAVQEEVFHEANNISTNLYGESIISCTSAESMNQERHALIVNFRSAGQLLTEYDNQEQLNQQVYIQIQQQINQLNEVKREIQIQQQDITVSNSQNEQRQQLDVIDLEQNTLKQIRDISRNEQGNINNESKQITQTGAIHTNQTETPDNLQHQQVGKNDDLNSMPKQIPLYPVQGVGQQPRTICQLDELSGTARECIRPVKHKIEIETTHQQKALDIPKGMQHQQIAGEAAQTAPSTQFQGNPVREPKVEKNGGRTPVRSKASRTNTSVVANLNQSEDKQH</sequence>
<keyword evidence="1" id="KW-0175">Coiled coil</keyword>
<feature type="region of interest" description="Disordered" evidence="2">
    <location>
        <begin position="326"/>
        <end position="388"/>
    </location>
</feature>
<reference evidence="3 4" key="1">
    <citation type="submission" date="2019-03" db="EMBL/GenBank/DDBJ databases">
        <title>Single cell metagenomics reveals metabolic interactions within the superorganism composed of flagellate Streblomastix strix and complex community of Bacteroidetes bacteria on its surface.</title>
        <authorList>
            <person name="Treitli S.C."/>
            <person name="Kolisko M."/>
            <person name="Husnik F."/>
            <person name="Keeling P."/>
            <person name="Hampl V."/>
        </authorList>
    </citation>
    <scope>NUCLEOTIDE SEQUENCE [LARGE SCALE GENOMIC DNA]</scope>
    <source>
        <strain evidence="3">ST1C</strain>
    </source>
</reference>
<organism evidence="3 4">
    <name type="scientific">Streblomastix strix</name>
    <dbReference type="NCBI Taxonomy" id="222440"/>
    <lineage>
        <taxon>Eukaryota</taxon>
        <taxon>Metamonada</taxon>
        <taxon>Preaxostyla</taxon>
        <taxon>Oxymonadida</taxon>
        <taxon>Streblomastigidae</taxon>
        <taxon>Streblomastix</taxon>
    </lineage>
</organism>
<evidence type="ECO:0000256" key="2">
    <source>
        <dbReference type="SAM" id="MobiDB-lite"/>
    </source>
</evidence>
<evidence type="ECO:0000313" key="3">
    <source>
        <dbReference type="EMBL" id="KAA6374038.1"/>
    </source>
</evidence>
<feature type="coiled-coil region" evidence="1">
    <location>
        <begin position="168"/>
        <end position="195"/>
    </location>
</feature>